<comment type="caution">
    <text evidence="1">The sequence shown here is derived from an EMBL/GenBank/DDBJ whole genome shotgun (WGS) entry which is preliminary data.</text>
</comment>
<dbReference type="Proteomes" id="UP000625079">
    <property type="component" value="Unassembled WGS sequence"/>
</dbReference>
<name>A0AA87W3C6_9BRAD</name>
<evidence type="ECO:0000313" key="2">
    <source>
        <dbReference type="Proteomes" id="UP000625079"/>
    </source>
</evidence>
<sequence length="122" mass="12172">MGFASAPNTALGFAASANTITFTENGANTITLGSVADSSFHAVQAYGDTGTASLISVDGVDGTPGNAGTQSFTSNLPRLSRAAGGSSLDGTMMEAGIWPSAFGSTNRGLMNGNIHGTNGYNF</sequence>
<reference evidence="1" key="1">
    <citation type="journal article" date="2014" name="Int. J. Syst. Evol. Microbiol.">
        <title>Complete genome sequence of Corynebacterium casei LMG S-19264T (=DSM 44701T), isolated from a smear-ripened cheese.</title>
        <authorList>
            <consortium name="US DOE Joint Genome Institute (JGI-PGF)"/>
            <person name="Walter F."/>
            <person name="Albersmeier A."/>
            <person name="Kalinowski J."/>
            <person name="Ruckert C."/>
        </authorList>
    </citation>
    <scope>NUCLEOTIDE SEQUENCE</scope>
    <source>
        <strain evidence="1">CGMCC 1.15034</strain>
    </source>
</reference>
<accession>A0AA87W3C6</accession>
<dbReference type="AlphaFoldDB" id="A0AA87W3C6"/>
<gene>
    <name evidence="1" type="ORF">GCM10010987_27950</name>
</gene>
<dbReference type="EMBL" id="BMHC01000004">
    <property type="protein sequence ID" value="GGI24151.1"/>
    <property type="molecule type" value="Genomic_DNA"/>
</dbReference>
<evidence type="ECO:0000313" key="1">
    <source>
        <dbReference type="EMBL" id="GGI24151.1"/>
    </source>
</evidence>
<protein>
    <submittedName>
        <fullName evidence="1">Uncharacterized protein</fullName>
    </submittedName>
</protein>
<organism evidence="1 2">
    <name type="scientific">Bradyrhizobium guangdongense</name>
    <dbReference type="NCBI Taxonomy" id="1325090"/>
    <lineage>
        <taxon>Bacteria</taxon>
        <taxon>Pseudomonadati</taxon>
        <taxon>Pseudomonadota</taxon>
        <taxon>Alphaproteobacteria</taxon>
        <taxon>Hyphomicrobiales</taxon>
        <taxon>Nitrobacteraceae</taxon>
        <taxon>Bradyrhizobium</taxon>
    </lineage>
</organism>
<reference evidence="1" key="2">
    <citation type="submission" date="2022-12" db="EMBL/GenBank/DDBJ databases">
        <authorList>
            <person name="Sun Q."/>
            <person name="Zhou Y."/>
        </authorList>
    </citation>
    <scope>NUCLEOTIDE SEQUENCE</scope>
    <source>
        <strain evidence="1">CGMCC 1.15034</strain>
    </source>
</reference>
<proteinExistence type="predicted"/>